<feature type="transmembrane region" description="Helical" evidence="6">
    <location>
        <begin position="109"/>
        <end position="130"/>
    </location>
</feature>
<keyword evidence="5 6" id="KW-0472">Membrane</keyword>
<evidence type="ECO:0000256" key="6">
    <source>
        <dbReference type="SAM" id="Phobius"/>
    </source>
</evidence>
<evidence type="ECO:0000256" key="3">
    <source>
        <dbReference type="ARBA" id="ARBA00022692"/>
    </source>
</evidence>
<keyword evidence="4 6" id="KW-1133">Transmembrane helix</keyword>
<evidence type="ECO:0000256" key="2">
    <source>
        <dbReference type="ARBA" id="ARBA00022475"/>
    </source>
</evidence>
<feature type="transmembrane region" description="Helical" evidence="6">
    <location>
        <begin position="21"/>
        <end position="50"/>
    </location>
</feature>
<feature type="transmembrane region" description="Helical" evidence="6">
    <location>
        <begin position="150"/>
        <end position="166"/>
    </location>
</feature>
<dbReference type="RefSeq" id="WP_186858640.1">
    <property type="nucleotide sequence ID" value="NZ_JACOON010000007.1"/>
</dbReference>
<evidence type="ECO:0000256" key="5">
    <source>
        <dbReference type="ARBA" id="ARBA00023136"/>
    </source>
</evidence>
<protein>
    <submittedName>
        <fullName evidence="7">Cobalt ECF transporter T component CbiQ</fullName>
    </submittedName>
</protein>
<evidence type="ECO:0000313" key="8">
    <source>
        <dbReference type="Proteomes" id="UP000606889"/>
    </source>
</evidence>
<comment type="subcellular location">
    <subcellularLocation>
        <location evidence="1">Cell membrane</location>
        <topology evidence="1">Multi-pass membrane protein</topology>
    </subcellularLocation>
</comment>
<dbReference type="InterPro" id="IPR003339">
    <property type="entry name" value="ABC/ECF_trnsptr_transmembrane"/>
</dbReference>
<feature type="transmembrane region" description="Helical" evidence="6">
    <location>
        <begin position="62"/>
        <end position="82"/>
    </location>
</feature>
<dbReference type="InterPro" id="IPR052770">
    <property type="entry name" value="Cobalt_transport_CbiQ"/>
</dbReference>
<dbReference type="NCBIfam" id="TIGR02454">
    <property type="entry name" value="ECF_T_CbiQ"/>
    <property type="match status" value="1"/>
</dbReference>
<proteinExistence type="predicted"/>
<dbReference type="Proteomes" id="UP000606889">
    <property type="component" value="Unassembled WGS sequence"/>
</dbReference>
<gene>
    <name evidence="7" type="primary">cbiQ</name>
    <name evidence="7" type="ORF">H8S18_12655</name>
</gene>
<evidence type="ECO:0000313" key="7">
    <source>
        <dbReference type="EMBL" id="MBC5649191.1"/>
    </source>
</evidence>
<name>A0ABR7EII7_9FIRM</name>
<organism evidence="7 8">
    <name type="scientific">Christensenella tenuis</name>
    <dbReference type="NCBI Taxonomy" id="2763033"/>
    <lineage>
        <taxon>Bacteria</taxon>
        <taxon>Bacillati</taxon>
        <taxon>Bacillota</taxon>
        <taxon>Clostridia</taxon>
        <taxon>Christensenellales</taxon>
        <taxon>Christensenellaceae</taxon>
        <taxon>Christensenella</taxon>
    </lineage>
</organism>
<dbReference type="EMBL" id="JACOON010000007">
    <property type="protein sequence ID" value="MBC5649191.1"/>
    <property type="molecule type" value="Genomic_DNA"/>
</dbReference>
<dbReference type="PANTHER" id="PTHR43723:SF1">
    <property type="entry name" value="COBALT TRANSPORT PROTEIN CBIQ"/>
    <property type="match status" value="1"/>
</dbReference>
<keyword evidence="2" id="KW-1003">Cell membrane</keyword>
<dbReference type="Pfam" id="PF02361">
    <property type="entry name" value="CbiQ"/>
    <property type="match status" value="1"/>
</dbReference>
<feature type="transmembrane region" description="Helical" evidence="6">
    <location>
        <begin position="236"/>
        <end position="253"/>
    </location>
</feature>
<evidence type="ECO:0000256" key="4">
    <source>
        <dbReference type="ARBA" id="ARBA00022989"/>
    </source>
</evidence>
<dbReference type="CDD" id="cd16914">
    <property type="entry name" value="EcfT"/>
    <property type="match status" value="1"/>
</dbReference>
<comment type="caution">
    <text evidence="7">The sequence shown here is derived from an EMBL/GenBank/DDBJ whole genome shotgun (WGS) entry which is preliminary data.</text>
</comment>
<dbReference type="InterPro" id="IPR012809">
    <property type="entry name" value="ECF_CbiQ"/>
</dbReference>
<reference evidence="7 8" key="1">
    <citation type="submission" date="2020-08" db="EMBL/GenBank/DDBJ databases">
        <title>Genome public.</title>
        <authorList>
            <person name="Liu C."/>
            <person name="Sun Q."/>
        </authorList>
    </citation>
    <scope>NUCLEOTIDE SEQUENCE [LARGE SCALE GENOMIC DNA]</scope>
    <source>
        <strain evidence="7 8">NSJ-35</strain>
    </source>
</reference>
<sequence length="261" mass="29265">MKIDNIAYLSKIANEDPKNKMFTGILLLLLCIFADSVIASVVVIAVMAILTVSKANISLKTYGRLMLIPLSFLIIGTLTIFITGHDSNAGLYFSMQIGDRFYGMDRDSLVYGLHLFLRALGAVSCMYFISLNTPVNDILLAFHKMRLPKLLISLAEMIYRYIFVLLDEMHKMKVAQASRLGYQNFKSGIKSAGTLVAALFLRTYLRCDRVYCALESRGYDGEAKALPKTYENHKTWLAAGILLGVGIIITAFVERHFIPWI</sequence>
<dbReference type="PANTHER" id="PTHR43723">
    <property type="entry name" value="COBALT TRANSPORT PROTEIN CBIQ"/>
    <property type="match status" value="1"/>
</dbReference>
<accession>A0ABR7EII7</accession>
<keyword evidence="8" id="KW-1185">Reference proteome</keyword>
<keyword evidence="3 6" id="KW-0812">Transmembrane</keyword>
<evidence type="ECO:0000256" key="1">
    <source>
        <dbReference type="ARBA" id="ARBA00004651"/>
    </source>
</evidence>